<keyword evidence="2" id="KW-1185">Reference proteome</keyword>
<evidence type="ECO:0000313" key="1">
    <source>
        <dbReference type="EMBL" id="KAL1398055.1"/>
    </source>
</evidence>
<organism evidence="1 2">
    <name type="scientific">Culex pipiens pipiens</name>
    <name type="common">Northern house mosquito</name>
    <dbReference type="NCBI Taxonomy" id="38569"/>
    <lineage>
        <taxon>Eukaryota</taxon>
        <taxon>Metazoa</taxon>
        <taxon>Ecdysozoa</taxon>
        <taxon>Arthropoda</taxon>
        <taxon>Hexapoda</taxon>
        <taxon>Insecta</taxon>
        <taxon>Pterygota</taxon>
        <taxon>Neoptera</taxon>
        <taxon>Endopterygota</taxon>
        <taxon>Diptera</taxon>
        <taxon>Nematocera</taxon>
        <taxon>Culicoidea</taxon>
        <taxon>Culicidae</taxon>
        <taxon>Culicinae</taxon>
        <taxon>Culicini</taxon>
        <taxon>Culex</taxon>
        <taxon>Culex</taxon>
    </lineage>
</organism>
<reference evidence="1 2" key="1">
    <citation type="submission" date="2024-05" db="EMBL/GenBank/DDBJ databases">
        <title>Culex pipiens pipiens assembly and annotation.</title>
        <authorList>
            <person name="Alout H."/>
            <person name="Durand T."/>
        </authorList>
    </citation>
    <scope>NUCLEOTIDE SEQUENCE [LARGE SCALE GENOMIC DNA]</scope>
    <source>
        <strain evidence="1">HA-2024</strain>
        <tissue evidence="1">Whole body</tissue>
    </source>
</reference>
<accession>A0ABD1DEG2</accession>
<sequence>MARTVRWPVKRFSKLAG</sequence>
<proteinExistence type="predicted"/>
<comment type="caution">
    <text evidence="1">The sequence shown here is derived from an EMBL/GenBank/DDBJ whole genome shotgun (WGS) entry which is preliminary data.</text>
</comment>
<protein>
    <submittedName>
        <fullName evidence="1">Uncharacterized protein</fullName>
    </submittedName>
</protein>
<dbReference type="AlphaFoldDB" id="A0ABD1DEG2"/>
<feature type="non-terminal residue" evidence="1">
    <location>
        <position position="17"/>
    </location>
</feature>
<gene>
    <name evidence="1" type="ORF">pipiens_000228</name>
</gene>
<name>A0ABD1DEG2_CULPP</name>
<dbReference type="Proteomes" id="UP001562425">
    <property type="component" value="Unassembled WGS sequence"/>
</dbReference>
<dbReference type="EMBL" id="JBEHCU010006038">
    <property type="protein sequence ID" value="KAL1398055.1"/>
    <property type="molecule type" value="Genomic_DNA"/>
</dbReference>
<evidence type="ECO:0000313" key="2">
    <source>
        <dbReference type="Proteomes" id="UP001562425"/>
    </source>
</evidence>